<dbReference type="Proteomes" id="UP000298588">
    <property type="component" value="Chromosome"/>
</dbReference>
<evidence type="ECO:0000313" key="2">
    <source>
        <dbReference type="Proteomes" id="UP000298588"/>
    </source>
</evidence>
<organism evidence="1 2">
    <name type="scientific">Phreatobacter aquaticus</name>
    <dbReference type="NCBI Taxonomy" id="2570229"/>
    <lineage>
        <taxon>Bacteria</taxon>
        <taxon>Pseudomonadati</taxon>
        <taxon>Pseudomonadota</taxon>
        <taxon>Alphaproteobacteria</taxon>
        <taxon>Hyphomicrobiales</taxon>
        <taxon>Phreatobacteraceae</taxon>
        <taxon>Phreatobacter</taxon>
    </lineage>
</organism>
<name>A0A4D7QJ14_9HYPH</name>
<dbReference type="OrthoDB" id="8378722at2"/>
<reference evidence="1 2" key="1">
    <citation type="submission" date="2019-04" db="EMBL/GenBank/DDBJ databases">
        <title>Phreatobacter aquaticus sp. nov.</title>
        <authorList>
            <person name="Choi A."/>
            <person name="Baek K."/>
        </authorList>
    </citation>
    <scope>NUCLEOTIDE SEQUENCE [LARGE SCALE GENOMIC DNA]</scope>
    <source>
        <strain evidence="1 2">NMCR1094</strain>
    </source>
</reference>
<protein>
    <submittedName>
        <fullName evidence="1">Uncharacterized protein</fullName>
    </submittedName>
</protein>
<sequence length="87" mass="9382">MADRTTESIVTFQRAFSLSAIEGSLPAGRYRVVVDEDEISGLSFVAFRRTATLFYVPAMSAAAVTRQMIVIDPADLDRALTADLAPG</sequence>
<accession>A0A4D7QJ14</accession>
<dbReference type="RefSeq" id="WP_137098680.1">
    <property type="nucleotide sequence ID" value="NZ_CP039865.1"/>
</dbReference>
<dbReference type="EMBL" id="CP039865">
    <property type="protein sequence ID" value="QCK85346.1"/>
    <property type="molecule type" value="Genomic_DNA"/>
</dbReference>
<gene>
    <name evidence="1" type="ORF">E8L99_05960</name>
</gene>
<evidence type="ECO:0000313" key="1">
    <source>
        <dbReference type="EMBL" id="QCK85346.1"/>
    </source>
</evidence>
<dbReference type="AlphaFoldDB" id="A0A4D7QJ14"/>
<keyword evidence="2" id="KW-1185">Reference proteome</keyword>
<dbReference type="KEGG" id="paqt:E8L99_05960"/>
<proteinExistence type="predicted"/>